<keyword evidence="3" id="KW-1185">Reference proteome</keyword>
<gene>
    <name evidence="2" type="ORF">SBU_001082</name>
</gene>
<feature type="domain" description="DUF2281" evidence="1">
    <location>
        <begin position="33"/>
        <end position="64"/>
    </location>
</feature>
<proteinExistence type="predicted"/>
<evidence type="ECO:0000313" key="2">
    <source>
        <dbReference type="EMBL" id="OFV65900.1"/>
    </source>
</evidence>
<name>A0A1F2P3S2_9EURY</name>
<evidence type="ECO:0000259" key="1">
    <source>
        <dbReference type="Pfam" id="PF10047"/>
    </source>
</evidence>
<dbReference type="AlphaFoldDB" id="A0A1F2P3S2"/>
<accession>A0A1F2P3S2</accession>
<dbReference type="InterPro" id="IPR018739">
    <property type="entry name" value="DUF2281"/>
</dbReference>
<sequence>MTVDVESFSIPLNREDSAVVREVRGRTTMPWLTLKELVEQLPPDLQHEVRNFVRFLSEKRKKAKRHIHF</sequence>
<organism evidence="2 3">
    <name type="scientific">Candidatus Syntropharchaeum butanivorans</name>
    <dbReference type="NCBI Taxonomy" id="1839936"/>
    <lineage>
        <taxon>Archaea</taxon>
        <taxon>Methanobacteriati</taxon>
        <taxon>Methanobacteriota</taxon>
        <taxon>Stenosarchaea group</taxon>
        <taxon>Methanomicrobia</taxon>
        <taxon>Methanosarcinales</taxon>
        <taxon>ANME-2 cluster</taxon>
        <taxon>Candidatus Syntropharchaeum</taxon>
    </lineage>
</organism>
<reference evidence="2" key="1">
    <citation type="submission" date="2016-05" db="EMBL/GenBank/DDBJ databases">
        <title>Microbial consortia oxidize butane by reversing methanogenesis.</title>
        <authorList>
            <person name="Laso-Perez R."/>
            <person name="Richter M."/>
            <person name="Wegener G."/>
            <person name="Musat F."/>
        </authorList>
    </citation>
    <scope>NUCLEOTIDE SEQUENCE [LARGE SCALE GENOMIC DNA]</scope>
    <source>
        <strain evidence="2">BOX1</strain>
    </source>
</reference>
<protein>
    <recommendedName>
        <fullName evidence="1">DUF2281 domain-containing protein</fullName>
    </recommendedName>
</protein>
<dbReference type="Pfam" id="PF10047">
    <property type="entry name" value="DUF2281"/>
    <property type="match status" value="1"/>
</dbReference>
<dbReference type="EMBL" id="LYOR01000005">
    <property type="protein sequence ID" value="OFV65900.1"/>
    <property type="molecule type" value="Genomic_DNA"/>
</dbReference>
<dbReference type="Proteomes" id="UP000185779">
    <property type="component" value="Unassembled WGS sequence"/>
</dbReference>
<dbReference type="STRING" id="1839936.SBU_001082"/>
<evidence type="ECO:0000313" key="3">
    <source>
        <dbReference type="Proteomes" id="UP000185779"/>
    </source>
</evidence>
<comment type="caution">
    <text evidence="2">The sequence shown here is derived from an EMBL/GenBank/DDBJ whole genome shotgun (WGS) entry which is preliminary data.</text>
</comment>